<name>A0A9P7EXY0_9AGAM</name>
<organism evidence="2 3">
    <name type="scientific">Suillus discolor</name>
    <dbReference type="NCBI Taxonomy" id="1912936"/>
    <lineage>
        <taxon>Eukaryota</taxon>
        <taxon>Fungi</taxon>
        <taxon>Dikarya</taxon>
        <taxon>Basidiomycota</taxon>
        <taxon>Agaricomycotina</taxon>
        <taxon>Agaricomycetes</taxon>
        <taxon>Agaricomycetidae</taxon>
        <taxon>Boletales</taxon>
        <taxon>Suillineae</taxon>
        <taxon>Suillaceae</taxon>
        <taxon>Suillus</taxon>
    </lineage>
</organism>
<evidence type="ECO:0000313" key="3">
    <source>
        <dbReference type="Proteomes" id="UP000823399"/>
    </source>
</evidence>
<accession>A0A9P7EXY0</accession>
<dbReference type="RefSeq" id="XP_041287806.1">
    <property type="nucleotide sequence ID" value="XM_041434176.1"/>
</dbReference>
<gene>
    <name evidence="2" type="ORF">F5147DRAFT_656937</name>
</gene>
<keyword evidence="3" id="KW-1185">Reference proteome</keyword>
<dbReference type="EMBL" id="JABBWM010000075">
    <property type="protein sequence ID" value="KAG2095291.1"/>
    <property type="molecule type" value="Genomic_DNA"/>
</dbReference>
<dbReference type="GeneID" id="64696435"/>
<evidence type="ECO:0000256" key="1">
    <source>
        <dbReference type="SAM" id="MobiDB-lite"/>
    </source>
</evidence>
<protein>
    <submittedName>
        <fullName evidence="2">Uncharacterized protein</fullName>
    </submittedName>
</protein>
<reference evidence="2" key="1">
    <citation type="journal article" date="2020" name="New Phytol.">
        <title>Comparative genomics reveals dynamic genome evolution in host specialist ectomycorrhizal fungi.</title>
        <authorList>
            <person name="Lofgren L.A."/>
            <person name="Nguyen N.H."/>
            <person name="Vilgalys R."/>
            <person name="Ruytinx J."/>
            <person name="Liao H.L."/>
            <person name="Branco S."/>
            <person name="Kuo A."/>
            <person name="LaButti K."/>
            <person name="Lipzen A."/>
            <person name="Andreopoulos W."/>
            <person name="Pangilinan J."/>
            <person name="Riley R."/>
            <person name="Hundley H."/>
            <person name="Na H."/>
            <person name="Barry K."/>
            <person name="Grigoriev I.V."/>
            <person name="Stajich J.E."/>
            <person name="Kennedy P.G."/>
        </authorList>
    </citation>
    <scope>NUCLEOTIDE SEQUENCE</scope>
    <source>
        <strain evidence="2">FC423</strain>
    </source>
</reference>
<feature type="region of interest" description="Disordered" evidence="1">
    <location>
        <begin position="74"/>
        <end position="93"/>
    </location>
</feature>
<evidence type="ECO:0000313" key="2">
    <source>
        <dbReference type="EMBL" id="KAG2095291.1"/>
    </source>
</evidence>
<feature type="region of interest" description="Disordered" evidence="1">
    <location>
        <begin position="151"/>
        <end position="176"/>
    </location>
</feature>
<proteinExistence type="predicted"/>
<dbReference type="Proteomes" id="UP000823399">
    <property type="component" value="Unassembled WGS sequence"/>
</dbReference>
<comment type="caution">
    <text evidence="2">The sequence shown here is derived from an EMBL/GenBank/DDBJ whole genome shotgun (WGS) entry which is preliminary data.</text>
</comment>
<sequence length="176" mass="19520">MSVTPPTSICPYGDSSDNQNVLLHTQIESIPSTRQCSCLKTVAYLLGARQDLPDLVHNSETNRIRAVQSWYSSESSDEQLSEPHPTCYQGPEQPEHVEKVEFRIPLNTADRNKSTTYIDISSAFKAARTEQRSGQKKKVVIDIVNTMPALKGKSTKPQAGRCSASKQNLKVSDVKK</sequence>
<dbReference type="OrthoDB" id="2609854at2759"/>
<dbReference type="AlphaFoldDB" id="A0A9P7EXY0"/>